<keyword evidence="5" id="KW-1133">Transmembrane helix</keyword>
<reference evidence="8" key="1">
    <citation type="submission" date="2016-10" db="EMBL/GenBank/DDBJ databases">
        <authorList>
            <person name="Varghese N."/>
        </authorList>
    </citation>
    <scope>NUCLEOTIDE SEQUENCE [LARGE SCALE GENOMIC DNA]</scope>
    <source>
        <strain evidence="8">DSM 17980</strain>
    </source>
</reference>
<keyword evidence="3 7" id="KW-0269">Exonuclease</keyword>
<dbReference type="EMBL" id="FPBV01000002">
    <property type="protein sequence ID" value="SFU48508.1"/>
    <property type="molecule type" value="Genomic_DNA"/>
</dbReference>
<evidence type="ECO:0000256" key="2">
    <source>
        <dbReference type="ARBA" id="ARBA00022801"/>
    </source>
</evidence>
<evidence type="ECO:0000256" key="5">
    <source>
        <dbReference type="SAM" id="Phobius"/>
    </source>
</evidence>
<name>A0A1I7GJ94_9BACL</name>
<dbReference type="PANTHER" id="PTHR30231:SF37">
    <property type="entry name" value="EXODEOXYRIBONUCLEASE 10"/>
    <property type="match status" value="1"/>
</dbReference>
<dbReference type="GO" id="GO:0045004">
    <property type="term" value="P:DNA replication proofreading"/>
    <property type="evidence" value="ECO:0007669"/>
    <property type="project" value="TreeGrafter"/>
</dbReference>
<keyword evidence="8" id="KW-1185">Reference proteome</keyword>
<keyword evidence="1" id="KW-0540">Nuclease</keyword>
<dbReference type="PANTHER" id="PTHR30231">
    <property type="entry name" value="DNA POLYMERASE III SUBUNIT EPSILON"/>
    <property type="match status" value="1"/>
</dbReference>
<evidence type="ECO:0000259" key="6">
    <source>
        <dbReference type="SMART" id="SM00479"/>
    </source>
</evidence>
<organism evidence="7 8">
    <name type="scientific">Alicyclobacillus macrosporangiidus</name>
    <dbReference type="NCBI Taxonomy" id="392015"/>
    <lineage>
        <taxon>Bacteria</taxon>
        <taxon>Bacillati</taxon>
        <taxon>Bacillota</taxon>
        <taxon>Bacilli</taxon>
        <taxon>Bacillales</taxon>
        <taxon>Alicyclobacillaceae</taxon>
        <taxon>Alicyclobacillus</taxon>
    </lineage>
</organism>
<feature type="domain" description="Exonuclease" evidence="6">
    <location>
        <begin position="9"/>
        <end position="176"/>
    </location>
</feature>
<sequence length="277" mass="31117">MAKKPPEGLAAFIDIETTGLRAGVDEIIQLSVALFRFKRDTGEILEIVDSYTGFQEPSGDIPREATRIHGITNEDVAGQRFDHARIHSIIEPAEFLVAHNATFDRGFLIYDFPWASEKKWKCSMRHVNWAAKGFKTKALQKLLEAHGIKVDKAHRADSDVKYAIELLNQDAGDGTRYFLEIVNHRALPRPREQEVLFIGSKRASAEPAASLEPLEQPSADRPPDTNPLYQPRRKWLPYAIFGVLAAALIACLVSFPYTTVLLIVFVILIARKASKKR</sequence>
<dbReference type="InterPro" id="IPR013520">
    <property type="entry name" value="Ribonucl_H"/>
</dbReference>
<dbReference type="STRING" id="392015.SAMN05421543_102241"/>
<dbReference type="GO" id="GO:0008408">
    <property type="term" value="F:3'-5' exonuclease activity"/>
    <property type="evidence" value="ECO:0007669"/>
    <property type="project" value="TreeGrafter"/>
</dbReference>
<evidence type="ECO:0000313" key="8">
    <source>
        <dbReference type="Proteomes" id="UP000183508"/>
    </source>
</evidence>
<evidence type="ECO:0000256" key="3">
    <source>
        <dbReference type="ARBA" id="ARBA00022839"/>
    </source>
</evidence>
<dbReference type="Pfam" id="PF00929">
    <property type="entry name" value="RNase_T"/>
    <property type="match status" value="1"/>
</dbReference>
<evidence type="ECO:0000256" key="4">
    <source>
        <dbReference type="SAM" id="MobiDB-lite"/>
    </source>
</evidence>
<gene>
    <name evidence="7" type="ORF">SAMN05421543_102241</name>
</gene>
<feature type="transmembrane region" description="Helical" evidence="5">
    <location>
        <begin position="235"/>
        <end position="268"/>
    </location>
</feature>
<dbReference type="Gene3D" id="3.30.420.10">
    <property type="entry name" value="Ribonuclease H-like superfamily/Ribonuclease H"/>
    <property type="match status" value="1"/>
</dbReference>
<proteinExistence type="predicted"/>
<protein>
    <submittedName>
        <fullName evidence="7">Exonuclease</fullName>
    </submittedName>
</protein>
<feature type="region of interest" description="Disordered" evidence="4">
    <location>
        <begin position="207"/>
        <end position="226"/>
    </location>
</feature>
<dbReference type="GO" id="GO:0005829">
    <property type="term" value="C:cytosol"/>
    <property type="evidence" value="ECO:0007669"/>
    <property type="project" value="TreeGrafter"/>
</dbReference>
<keyword evidence="5" id="KW-0472">Membrane</keyword>
<accession>A0A1I7GJ94</accession>
<dbReference type="InterPro" id="IPR012337">
    <property type="entry name" value="RNaseH-like_sf"/>
</dbReference>
<keyword evidence="2" id="KW-0378">Hydrolase</keyword>
<dbReference type="Proteomes" id="UP000183508">
    <property type="component" value="Unassembled WGS sequence"/>
</dbReference>
<dbReference type="RefSeq" id="WP_074949666.1">
    <property type="nucleotide sequence ID" value="NZ_FPBV01000002.1"/>
</dbReference>
<dbReference type="GO" id="GO:0003676">
    <property type="term" value="F:nucleic acid binding"/>
    <property type="evidence" value="ECO:0007669"/>
    <property type="project" value="InterPro"/>
</dbReference>
<dbReference type="FunFam" id="3.30.420.10:FF:000045">
    <property type="entry name" value="3'-5' exonuclease DinG"/>
    <property type="match status" value="1"/>
</dbReference>
<dbReference type="InterPro" id="IPR036397">
    <property type="entry name" value="RNaseH_sf"/>
</dbReference>
<keyword evidence="5" id="KW-0812">Transmembrane</keyword>
<dbReference type="SMART" id="SM00479">
    <property type="entry name" value="EXOIII"/>
    <property type="match status" value="1"/>
</dbReference>
<dbReference type="CDD" id="cd06127">
    <property type="entry name" value="DEDDh"/>
    <property type="match status" value="1"/>
</dbReference>
<dbReference type="SUPFAM" id="SSF53098">
    <property type="entry name" value="Ribonuclease H-like"/>
    <property type="match status" value="1"/>
</dbReference>
<evidence type="ECO:0000313" key="7">
    <source>
        <dbReference type="EMBL" id="SFU48508.1"/>
    </source>
</evidence>
<dbReference type="AlphaFoldDB" id="A0A1I7GJ94"/>
<evidence type="ECO:0000256" key="1">
    <source>
        <dbReference type="ARBA" id="ARBA00022722"/>
    </source>
</evidence>